<dbReference type="InterPro" id="IPR016161">
    <property type="entry name" value="Ald_DH/histidinol_DH"/>
</dbReference>
<keyword evidence="9" id="KW-1185">Reference proteome</keyword>
<dbReference type="PIRSF" id="PIRSF036490">
    <property type="entry name" value="Aldedh_dupl"/>
    <property type="match status" value="1"/>
</dbReference>
<dbReference type="PROSITE" id="PS00687">
    <property type="entry name" value="ALDEHYDE_DEHYDR_GLU"/>
    <property type="match status" value="1"/>
</dbReference>
<dbReference type="InterPro" id="IPR016163">
    <property type="entry name" value="Ald_DH_C"/>
</dbReference>
<feature type="domain" description="Aldehyde dehydrogenase" evidence="7">
    <location>
        <begin position="545"/>
        <end position="747"/>
    </location>
</feature>
<dbReference type="GO" id="GO:0016620">
    <property type="term" value="F:oxidoreductase activity, acting on the aldehyde or oxo group of donors, NAD or NADP as acceptor"/>
    <property type="evidence" value="ECO:0007669"/>
    <property type="project" value="UniProtKB-UniRule"/>
</dbReference>
<dbReference type="FunFam" id="3.40.309.10:FF:000012">
    <property type="entry name" value="Betaine aldehyde dehydrogenase"/>
    <property type="match status" value="1"/>
</dbReference>
<dbReference type="AlphaFoldDB" id="A0A1M7ZQY4"/>
<dbReference type="InterPro" id="IPR015590">
    <property type="entry name" value="Aldehyde_DH_dom"/>
</dbReference>
<dbReference type="Proteomes" id="UP000186406">
    <property type="component" value="Unassembled WGS sequence"/>
</dbReference>
<dbReference type="Gene3D" id="3.40.309.10">
    <property type="entry name" value="Aldehyde Dehydrogenase, Chain A, domain 2"/>
    <property type="match status" value="1"/>
</dbReference>
<keyword evidence="2 6" id="KW-0560">Oxidoreductase</keyword>
<evidence type="ECO:0000256" key="3">
    <source>
        <dbReference type="ARBA" id="ARBA00023097"/>
    </source>
</evidence>
<dbReference type="InterPro" id="IPR029510">
    <property type="entry name" value="Ald_DH_CS_GLU"/>
</dbReference>
<dbReference type="InterPro" id="IPR016162">
    <property type="entry name" value="Ald_DH_N"/>
</dbReference>
<evidence type="ECO:0000256" key="4">
    <source>
        <dbReference type="PIRNR" id="PIRNR036490"/>
    </source>
</evidence>
<evidence type="ECO:0000259" key="7">
    <source>
        <dbReference type="Pfam" id="PF00171"/>
    </source>
</evidence>
<name>A0A1M7ZQY4_9HYPH</name>
<dbReference type="EMBL" id="FRXO01000012">
    <property type="protein sequence ID" value="SHO67323.1"/>
    <property type="molecule type" value="Genomic_DNA"/>
</dbReference>
<evidence type="ECO:0000256" key="2">
    <source>
        <dbReference type="ARBA" id="ARBA00023002"/>
    </source>
</evidence>
<dbReference type="SUPFAM" id="SSF53720">
    <property type="entry name" value="ALDH-like"/>
    <property type="match status" value="2"/>
</dbReference>
<evidence type="ECO:0000256" key="1">
    <source>
        <dbReference type="ARBA" id="ARBA00009986"/>
    </source>
</evidence>
<feature type="active site" evidence="5">
    <location>
        <position position="273"/>
    </location>
</feature>
<dbReference type="Pfam" id="PF00171">
    <property type="entry name" value="Aldedh"/>
    <property type="match status" value="2"/>
</dbReference>
<accession>A0A1M7ZQY4</accession>
<gene>
    <name evidence="8" type="ORF">SAMN02745172_03999</name>
</gene>
<proteinExistence type="inferred from homology"/>
<dbReference type="PANTHER" id="PTHR11699">
    <property type="entry name" value="ALDEHYDE DEHYDROGENASE-RELATED"/>
    <property type="match status" value="1"/>
</dbReference>
<organism evidence="8 9">
    <name type="scientific">Pseudoxanthobacter soli DSM 19599</name>
    <dbReference type="NCBI Taxonomy" id="1123029"/>
    <lineage>
        <taxon>Bacteria</taxon>
        <taxon>Pseudomonadati</taxon>
        <taxon>Pseudomonadota</taxon>
        <taxon>Alphaproteobacteria</taxon>
        <taxon>Hyphomicrobiales</taxon>
        <taxon>Segnochrobactraceae</taxon>
        <taxon>Pseudoxanthobacter</taxon>
    </lineage>
</organism>
<dbReference type="FunFam" id="3.40.605.10:FF:000007">
    <property type="entry name" value="NAD/NADP-dependent betaine aldehyde dehydrogenase"/>
    <property type="match status" value="1"/>
</dbReference>
<dbReference type="InterPro" id="IPR011408">
    <property type="entry name" value="Aldehyde_DH"/>
</dbReference>
<dbReference type="Gene3D" id="3.40.605.10">
    <property type="entry name" value="Aldehyde Dehydrogenase, Chain A, domain 1"/>
    <property type="match status" value="2"/>
</dbReference>
<keyword evidence="3" id="KW-0558">Oxidation</keyword>
<reference evidence="8 9" key="1">
    <citation type="submission" date="2016-12" db="EMBL/GenBank/DDBJ databases">
        <authorList>
            <person name="Song W.-J."/>
            <person name="Kurnit D.M."/>
        </authorList>
    </citation>
    <scope>NUCLEOTIDE SEQUENCE [LARGE SCALE GENOMIC DNA]</scope>
    <source>
        <strain evidence="8 9">DSM 19599</strain>
    </source>
</reference>
<evidence type="ECO:0000313" key="9">
    <source>
        <dbReference type="Proteomes" id="UP000186406"/>
    </source>
</evidence>
<protein>
    <submittedName>
        <fullName evidence="8">Aldehyde dehydrogenase (NAD+)</fullName>
    </submittedName>
</protein>
<comment type="similarity">
    <text evidence="1 4 6">Belongs to the aldehyde dehydrogenase family.</text>
</comment>
<evidence type="ECO:0000256" key="6">
    <source>
        <dbReference type="RuleBase" id="RU003345"/>
    </source>
</evidence>
<feature type="domain" description="Aldehyde dehydrogenase" evidence="7">
    <location>
        <begin position="54"/>
        <end position="492"/>
    </location>
</feature>
<dbReference type="STRING" id="1123029.SAMN02745172_03999"/>
<sequence length="800" mass="83853">MALPKDAALVKDILRTMDYGPSPEANDSVRAWLAAHAGGFGHFIGGETVLSAGTKLFAVENPATGGKLADVAEGSQADVDAAVAAARAALDGWSALPGHARARYLYAIARQIQKRERFLAVLETMDNGKPIRESRDIDVPLVARHFYHHAGWAELVETELPGTRPVGVCGQIVPWNFPLLMLAWKVAPALAAGCTVVLKPAELTPLSALAFAEICRDVGLPPGVVNIVCGDGGTGALLAGHPGIDKIAFTGSTDVGRAIREATAGSGKALSLELGGKSPFIVFEDSDLDGAVEGVVDSVWFNQGEVCCAGARILVQEGVADRLAARLKARMARLRVGDPLDKSTDIGAVVAPVQRERIAGLVATARTEGGTVWQAAADTLPAQGCFYPPTLITDVEPAMTVAEVEIFGPVATLTSFRTPDEAVQLANHTRYGLAASIWTQNIDLALDVAAKVKAGVVWINAANLLDAAAPFGGYKESGFGREGGIEGLSEYRAQEYRAQVTSEAPAAPSPTAAKAAPVPALPPIDRTAKLFVGGRQVRPDGGAIYPVLDPAGRTLGEAGLGNRKDIRNAVEAAAKAGAWSGASAHNRAQVLYYIAENLSARADEFARRIAAMTGGSPEAAADEVEASIRRIFRFAAFADKLDGRVHAARARHATLAVREPFGTMGVVCPEAFPLLGFVSMVIPAIAAGNRVVAVPSETAPLAATDFYQVLETSDVPAGVVNIVTGDRDPLALTLAEHDDVDALWYCGPAVAEMEKASAGNLKATWCHAPRAEAPLAAFARDRAVLERATQVKTIWIPYGI</sequence>
<evidence type="ECO:0000313" key="8">
    <source>
        <dbReference type="EMBL" id="SHO67323.1"/>
    </source>
</evidence>
<dbReference type="RefSeq" id="WP_073631990.1">
    <property type="nucleotide sequence ID" value="NZ_FRXO01000012.1"/>
</dbReference>
<evidence type="ECO:0000256" key="5">
    <source>
        <dbReference type="PROSITE-ProRule" id="PRU10007"/>
    </source>
</evidence>